<dbReference type="CDD" id="cd06223">
    <property type="entry name" value="PRTases_typeI"/>
    <property type="match status" value="1"/>
</dbReference>
<evidence type="ECO:0000313" key="2">
    <source>
        <dbReference type="EMBL" id="MBO1322849.1"/>
    </source>
</evidence>
<name>A0A8J7QF28_9BACT</name>
<dbReference type="InterPro" id="IPR051910">
    <property type="entry name" value="ComF/GntX_DNA_util-trans"/>
</dbReference>
<evidence type="ECO:0000313" key="3">
    <source>
        <dbReference type="Proteomes" id="UP000664417"/>
    </source>
</evidence>
<dbReference type="AlphaFoldDB" id="A0A8J7QF28"/>
<gene>
    <name evidence="2" type="ORF">J3U88_30570</name>
</gene>
<dbReference type="Gene3D" id="3.40.50.2020">
    <property type="match status" value="1"/>
</dbReference>
<dbReference type="PANTHER" id="PTHR47505">
    <property type="entry name" value="DNA UTILIZATION PROTEIN YHGH"/>
    <property type="match status" value="1"/>
</dbReference>
<dbReference type="InterPro" id="IPR029057">
    <property type="entry name" value="PRTase-like"/>
</dbReference>
<proteinExistence type="inferred from homology"/>
<reference evidence="2" key="1">
    <citation type="submission" date="2021-03" db="EMBL/GenBank/DDBJ databases">
        <authorList>
            <person name="Wang G."/>
        </authorList>
    </citation>
    <scope>NUCLEOTIDE SEQUENCE</scope>
    <source>
        <strain evidence="2">KCTC 12899</strain>
    </source>
</reference>
<comment type="similarity">
    <text evidence="1">Belongs to the ComF/GntX family.</text>
</comment>
<dbReference type="Proteomes" id="UP000664417">
    <property type="component" value="Unassembled WGS sequence"/>
</dbReference>
<sequence length="230" mass="25880">MTLLDFDLTGILAPNDCLLCQTPQGAPLCSSCQVALECLSSGCRFCCNPHVSPSTHQCAWCERLAFQPQSLEAGLLLRNQTRKVFHLAKFQGYWPLIDFLCQRGLNRFLKLPFTTYDGLAYVPSSFFKRLHRPVNPAYAVANFLHRKTGIPLFHLLSHRLSRQTQIGLDYQARRRNAQNRFHVVTGAKLPRSLILVDDVLTTGATLTACSQQLHQAGVQRIAWFGLLRAV</sequence>
<protein>
    <submittedName>
        <fullName evidence="2">ComF family protein</fullName>
    </submittedName>
</protein>
<comment type="caution">
    <text evidence="2">The sequence shown here is derived from an EMBL/GenBank/DDBJ whole genome shotgun (WGS) entry which is preliminary data.</text>
</comment>
<dbReference type="EMBL" id="JAFREP010000044">
    <property type="protein sequence ID" value="MBO1322849.1"/>
    <property type="molecule type" value="Genomic_DNA"/>
</dbReference>
<dbReference type="RefSeq" id="WP_207862821.1">
    <property type="nucleotide sequence ID" value="NZ_JAFREP010000044.1"/>
</dbReference>
<keyword evidence="3" id="KW-1185">Reference proteome</keyword>
<dbReference type="SUPFAM" id="SSF53271">
    <property type="entry name" value="PRTase-like"/>
    <property type="match status" value="1"/>
</dbReference>
<dbReference type="PANTHER" id="PTHR47505:SF1">
    <property type="entry name" value="DNA UTILIZATION PROTEIN YHGH"/>
    <property type="match status" value="1"/>
</dbReference>
<evidence type="ECO:0000256" key="1">
    <source>
        <dbReference type="ARBA" id="ARBA00008007"/>
    </source>
</evidence>
<organism evidence="2 3">
    <name type="scientific">Acanthopleuribacter pedis</name>
    <dbReference type="NCBI Taxonomy" id="442870"/>
    <lineage>
        <taxon>Bacteria</taxon>
        <taxon>Pseudomonadati</taxon>
        <taxon>Acidobacteriota</taxon>
        <taxon>Holophagae</taxon>
        <taxon>Acanthopleuribacterales</taxon>
        <taxon>Acanthopleuribacteraceae</taxon>
        <taxon>Acanthopleuribacter</taxon>
    </lineage>
</organism>
<accession>A0A8J7QF28</accession>
<dbReference type="InterPro" id="IPR000836">
    <property type="entry name" value="PRTase_dom"/>
</dbReference>